<reference evidence="2" key="1">
    <citation type="journal article" date="2013" name="Nat. Genet.">
        <title>The draft genomes of soft-shell turtle and green sea turtle yield insights into the development and evolution of the turtle-specific body plan.</title>
        <authorList>
            <person name="Wang Z."/>
            <person name="Pascual-Anaya J."/>
            <person name="Zadissa A."/>
            <person name="Li W."/>
            <person name="Niimura Y."/>
            <person name="Huang Z."/>
            <person name="Li C."/>
            <person name="White S."/>
            <person name="Xiong Z."/>
            <person name="Fang D."/>
            <person name="Wang B."/>
            <person name="Ming Y."/>
            <person name="Chen Y."/>
            <person name="Zheng Y."/>
            <person name="Kuraku S."/>
            <person name="Pignatelli M."/>
            <person name="Herrero J."/>
            <person name="Beal K."/>
            <person name="Nozawa M."/>
            <person name="Li Q."/>
            <person name="Wang J."/>
            <person name="Zhang H."/>
            <person name="Yu L."/>
            <person name="Shigenobu S."/>
            <person name="Wang J."/>
            <person name="Liu J."/>
            <person name="Flicek P."/>
            <person name="Searle S."/>
            <person name="Wang J."/>
            <person name="Kuratani S."/>
            <person name="Yin Y."/>
            <person name="Aken B."/>
            <person name="Zhang G."/>
            <person name="Irie N."/>
        </authorList>
    </citation>
    <scope>NUCLEOTIDE SEQUENCE [LARGE SCALE GENOMIC DNA]</scope>
</reference>
<dbReference type="Proteomes" id="UP000031443">
    <property type="component" value="Unassembled WGS sequence"/>
</dbReference>
<organism evidence="1 2">
    <name type="scientific">Chelonia mydas</name>
    <name type="common">Green sea-turtle</name>
    <name type="synonym">Chelonia agassizi</name>
    <dbReference type="NCBI Taxonomy" id="8469"/>
    <lineage>
        <taxon>Eukaryota</taxon>
        <taxon>Metazoa</taxon>
        <taxon>Chordata</taxon>
        <taxon>Craniata</taxon>
        <taxon>Vertebrata</taxon>
        <taxon>Euteleostomi</taxon>
        <taxon>Archelosauria</taxon>
        <taxon>Testudinata</taxon>
        <taxon>Testudines</taxon>
        <taxon>Cryptodira</taxon>
        <taxon>Durocryptodira</taxon>
        <taxon>Americhelydia</taxon>
        <taxon>Chelonioidea</taxon>
        <taxon>Cheloniidae</taxon>
        <taxon>Chelonia</taxon>
    </lineage>
</organism>
<accession>M7B0K0</accession>
<sequence>MLERTLKAAIHSLYMETLKPETGPGLFRVSAVAPIGWEQRTTATGSCERPYLWMLRLLPGAAAVVADEELLEPRGGEENHLLLWERIGTLQTTVEGALRLSNF</sequence>
<protein>
    <submittedName>
        <fullName evidence="1">Uncharacterized protein</fullName>
    </submittedName>
</protein>
<keyword evidence="2" id="KW-1185">Reference proteome</keyword>
<evidence type="ECO:0000313" key="1">
    <source>
        <dbReference type="EMBL" id="EMP28925.1"/>
    </source>
</evidence>
<dbReference type="EMBL" id="KB559790">
    <property type="protein sequence ID" value="EMP28925.1"/>
    <property type="molecule type" value="Genomic_DNA"/>
</dbReference>
<proteinExistence type="predicted"/>
<name>M7B0K0_CHEMY</name>
<dbReference type="AlphaFoldDB" id="M7B0K0"/>
<gene>
    <name evidence="1" type="ORF">UY3_13954</name>
</gene>
<evidence type="ECO:0000313" key="2">
    <source>
        <dbReference type="Proteomes" id="UP000031443"/>
    </source>
</evidence>